<name>A0A133VE48_9EURY</name>
<gene>
    <name evidence="2" type="ORF">AKJ48_01835</name>
</gene>
<sequence>MISTAGWIVVGIVGLAFAVVLAWLGTLWISTRTSREMSEMFKPRATVEELDEIRRELEEIKRNLNEIQDELGG</sequence>
<accession>A0A133VE48</accession>
<keyword evidence="1" id="KW-0472">Membrane</keyword>
<protein>
    <submittedName>
        <fullName evidence="2">Uncharacterized protein</fullName>
    </submittedName>
</protein>
<organism evidence="2 3">
    <name type="scientific">candidate division MSBL1 archaeon SCGC-AAA261O19</name>
    <dbReference type="NCBI Taxonomy" id="1698277"/>
    <lineage>
        <taxon>Archaea</taxon>
        <taxon>Methanobacteriati</taxon>
        <taxon>Methanobacteriota</taxon>
        <taxon>candidate division MSBL1</taxon>
    </lineage>
</organism>
<proteinExistence type="predicted"/>
<comment type="caution">
    <text evidence="2">The sequence shown here is derived from an EMBL/GenBank/DDBJ whole genome shotgun (WGS) entry which is preliminary data.</text>
</comment>
<dbReference type="AlphaFoldDB" id="A0A133VE48"/>
<dbReference type="EMBL" id="LHYB01000017">
    <property type="protein sequence ID" value="KXB04674.1"/>
    <property type="molecule type" value="Genomic_DNA"/>
</dbReference>
<evidence type="ECO:0000256" key="1">
    <source>
        <dbReference type="SAM" id="Phobius"/>
    </source>
</evidence>
<dbReference type="Proteomes" id="UP000070076">
    <property type="component" value="Unassembled WGS sequence"/>
</dbReference>
<evidence type="ECO:0000313" key="2">
    <source>
        <dbReference type="EMBL" id="KXB04674.1"/>
    </source>
</evidence>
<evidence type="ECO:0000313" key="3">
    <source>
        <dbReference type="Proteomes" id="UP000070076"/>
    </source>
</evidence>
<keyword evidence="3" id="KW-1185">Reference proteome</keyword>
<reference evidence="2 3" key="1">
    <citation type="journal article" date="2016" name="Sci. Rep.">
        <title>Metabolic traits of an uncultured archaeal lineage -MSBL1- from brine pools of the Red Sea.</title>
        <authorList>
            <person name="Mwirichia R."/>
            <person name="Alam I."/>
            <person name="Rashid M."/>
            <person name="Vinu M."/>
            <person name="Ba-Alawi W."/>
            <person name="Anthony Kamau A."/>
            <person name="Kamanda Ngugi D."/>
            <person name="Goker M."/>
            <person name="Klenk H.P."/>
            <person name="Bajic V."/>
            <person name="Stingl U."/>
        </authorList>
    </citation>
    <scope>NUCLEOTIDE SEQUENCE [LARGE SCALE GENOMIC DNA]</scope>
    <source>
        <strain evidence="2">SCGC-AAA261O19</strain>
    </source>
</reference>
<keyword evidence="1" id="KW-0812">Transmembrane</keyword>
<feature type="transmembrane region" description="Helical" evidence="1">
    <location>
        <begin position="6"/>
        <end position="30"/>
    </location>
</feature>
<keyword evidence="1" id="KW-1133">Transmembrane helix</keyword>